<proteinExistence type="predicted"/>
<dbReference type="InterPro" id="IPR032675">
    <property type="entry name" value="LRR_dom_sf"/>
</dbReference>
<protein>
    <recommendedName>
        <fullName evidence="3">F-box domain-containing protein</fullName>
    </recommendedName>
</protein>
<name>A0AAD7GXS6_MYCRO</name>
<reference evidence="1" key="1">
    <citation type="submission" date="2023-03" db="EMBL/GenBank/DDBJ databases">
        <title>Massive genome expansion in bonnet fungi (Mycena s.s.) driven by repeated elements and novel gene families across ecological guilds.</title>
        <authorList>
            <consortium name="Lawrence Berkeley National Laboratory"/>
            <person name="Harder C.B."/>
            <person name="Miyauchi S."/>
            <person name="Viragh M."/>
            <person name="Kuo A."/>
            <person name="Thoen E."/>
            <person name="Andreopoulos B."/>
            <person name="Lu D."/>
            <person name="Skrede I."/>
            <person name="Drula E."/>
            <person name="Henrissat B."/>
            <person name="Morin E."/>
            <person name="Kohler A."/>
            <person name="Barry K."/>
            <person name="LaButti K."/>
            <person name="Morin E."/>
            <person name="Salamov A."/>
            <person name="Lipzen A."/>
            <person name="Mereny Z."/>
            <person name="Hegedus B."/>
            <person name="Baldrian P."/>
            <person name="Stursova M."/>
            <person name="Weitz H."/>
            <person name="Taylor A."/>
            <person name="Grigoriev I.V."/>
            <person name="Nagy L.G."/>
            <person name="Martin F."/>
            <person name="Kauserud H."/>
        </authorList>
    </citation>
    <scope>NUCLEOTIDE SEQUENCE</scope>
    <source>
        <strain evidence="1">CBHHK067</strain>
    </source>
</reference>
<sequence length="221" mass="24447">MCGAVIAASGLADQAPLALDVIILHPVPPYVEHIDLCSKITKAVVRALHHPKGHRRISIVSNRVEELFAEMQSPAPELTSLTLQYTFNPSIAVEECSLDNALFAGATPNLRHLRLGGFRDAWPSPLARNLTTLHLSTLYGTTLDQPTLSAVLATLRNSPRLEVLHATCQGISVQTRARCGHPTWLSHSRIYGDSNWWGMHITCWRFSCTSMCSPNWPRTYS</sequence>
<evidence type="ECO:0000313" key="2">
    <source>
        <dbReference type="Proteomes" id="UP001221757"/>
    </source>
</evidence>
<organism evidence="1 2">
    <name type="scientific">Mycena rosella</name>
    <name type="common">Pink bonnet</name>
    <name type="synonym">Agaricus rosellus</name>
    <dbReference type="NCBI Taxonomy" id="1033263"/>
    <lineage>
        <taxon>Eukaryota</taxon>
        <taxon>Fungi</taxon>
        <taxon>Dikarya</taxon>
        <taxon>Basidiomycota</taxon>
        <taxon>Agaricomycotina</taxon>
        <taxon>Agaricomycetes</taxon>
        <taxon>Agaricomycetidae</taxon>
        <taxon>Agaricales</taxon>
        <taxon>Marasmiineae</taxon>
        <taxon>Mycenaceae</taxon>
        <taxon>Mycena</taxon>
    </lineage>
</organism>
<dbReference type="Proteomes" id="UP001221757">
    <property type="component" value="Unassembled WGS sequence"/>
</dbReference>
<comment type="caution">
    <text evidence="1">The sequence shown here is derived from an EMBL/GenBank/DDBJ whole genome shotgun (WGS) entry which is preliminary data.</text>
</comment>
<keyword evidence="2" id="KW-1185">Reference proteome</keyword>
<evidence type="ECO:0000313" key="1">
    <source>
        <dbReference type="EMBL" id="KAJ7707419.1"/>
    </source>
</evidence>
<dbReference type="EMBL" id="JARKIE010000005">
    <property type="protein sequence ID" value="KAJ7707419.1"/>
    <property type="molecule type" value="Genomic_DNA"/>
</dbReference>
<dbReference type="SUPFAM" id="SSF52047">
    <property type="entry name" value="RNI-like"/>
    <property type="match status" value="1"/>
</dbReference>
<evidence type="ECO:0008006" key="3">
    <source>
        <dbReference type="Google" id="ProtNLM"/>
    </source>
</evidence>
<gene>
    <name evidence="1" type="ORF">B0H17DRAFT_517687</name>
</gene>
<accession>A0AAD7GXS6</accession>
<dbReference type="AlphaFoldDB" id="A0AAD7GXS6"/>
<dbReference type="Gene3D" id="3.80.10.10">
    <property type="entry name" value="Ribonuclease Inhibitor"/>
    <property type="match status" value="1"/>
</dbReference>